<feature type="chain" id="PRO_5017640629" evidence="1">
    <location>
        <begin position="19"/>
        <end position="727"/>
    </location>
</feature>
<accession>A0A3D8YHE0</accession>
<dbReference type="Proteomes" id="UP000256373">
    <property type="component" value="Unassembled WGS sequence"/>
</dbReference>
<proteinExistence type="predicted"/>
<keyword evidence="1" id="KW-0732">Signal</keyword>
<gene>
    <name evidence="2" type="ORF">DSL64_01325</name>
</gene>
<dbReference type="OrthoDB" id="9804769at2"/>
<feature type="signal peptide" evidence="1">
    <location>
        <begin position="1"/>
        <end position="18"/>
    </location>
</feature>
<keyword evidence="3" id="KW-1185">Reference proteome</keyword>
<reference evidence="2 3" key="1">
    <citation type="submission" date="2018-07" db="EMBL/GenBank/DDBJ databases">
        <title>Dyadobacter roseus sp. nov., isolated from rose rhizosphere soil.</title>
        <authorList>
            <person name="Chen L."/>
        </authorList>
    </citation>
    <scope>NUCLEOTIDE SEQUENCE [LARGE SCALE GENOMIC DNA]</scope>
    <source>
        <strain evidence="2 3">RS19</strain>
    </source>
</reference>
<protein>
    <submittedName>
        <fullName evidence="2">Alpha-galactosidase</fullName>
    </submittedName>
</protein>
<evidence type="ECO:0000256" key="1">
    <source>
        <dbReference type="SAM" id="SignalP"/>
    </source>
</evidence>
<comment type="caution">
    <text evidence="2">The sequence shown here is derived from an EMBL/GenBank/DDBJ whole genome shotgun (WGS) entry which is preliminary data.</text>
</comment>
<evidence type="ECO:0000313" key="2">
    <source>
        <dbReference type="EMBL" id="REA64224.1"/>
    </source>
</evidence>
<name>A0A3D8YHE0_9BACT</name>
<evidence type="ECO:0000313" key="3">
    <source>
        <dbReference type="Proteomes" id="UP000256373"/>
    </source>
</evidence>
<sequence>MRFFLTGILILCSLSLSAQKLSGWNKAFETASPVDWLIKPVETKAGIYQSADGKDIILYNGLLQRTFRNTPDLACISFKNPTTKQELVRSVQPEARVVINGKNYAVGGLTGQKEKGYLLTGWVDKMKIADSAFHFKKYAVSDIQDEIQWKTSMWTGSSKMPTGKRISFYFESNFPALEGILVQVHYAVYDGIPLLRKWVTIHNNGNVKIVVDQIVNEILAVAEEESAVVGSPEKMSKPNGIYIENNFAFNNAMRYPLSDQATHWKIDTTYTSQVNYDFQTPCLLEVHPKVPVGVSLKPGESVESIKTYELLQDSYDRERKGLAIRRMYRTIAPWVTSNPIFMHLISKNDQQVVTAIDQCAATGYEALILSFGSHCNMEDTTAENLKKWKKLAEYAHSKKIFIGSYSLFSSRKISDEDDVIDPKTGKPGGAFFGNAPCMGSKWGLAYLEKLKIFMKYTGFSIFENDGPYPGDVCASQSHPGHEGLHDSQWKQMELQKSLYRWCNENGVYVNAPDWYFLDGTNKIALGYREVNFSLSREQQKILNRQNIFDATWAETPSMVWGFVPLTKYQGGDADAILEPLSEHLDAYEQLMMQYYGAGIQACYRGPRLYDTEKTRTTVSGVIDWYKKYRNILNSDIIHLRRADGRDWDGIMHVNPALKEKGLVMLYNPLNEEITRDIKIPVYFSGLHDYVKIREKEGEAKSYKVSRNYEAGISVKIPANGYTWLVLE</sequence>
<dbReference type="EMBL" id="QNUL01000001">
    <property type="protein sequence ID" value="REA64224.1"/>
    <property type="molecule type" value="Genomic_DNA"/>
</dbReference>
<organism evidence="2 3">
    <name type="scientific">Dyadobacter luteus</name>
    <dbReference type="NCBI Taxonomy" id="2259619"/>
    <lineage>
        <taxon>Bacteria</taxon>
        <taxon>Pseudomonadati</taxon>
        <taxon>Bacteroidota</taxon>
        <taxon>Cytophagia</taxon>
        <taxon>Cytophagales</taxon>
        <taxon>Spirosomataceae</taxon>
        <taxon>Dyadobacter</taxon>
    </lineage>
</organism>
<dbReference type="AlphaFoldDB" id="A0A3D8YHE0"/>
<dbReference type="RefSeq" id="WP_115828832.1">
    <property type="nucleotide sequence ID" value="NZ_QNUL01000001.1"/>
</dbReference>